<feature type="transmembrane region" description="Helical" evidence="10">
    <location>
        <begin position="146"/>
        <end position="168"/>
    </location>
</feature>
<protein>
    <submittedName>
        <fullName evidence="13">G-protein coupled receptors family 1 profile domain-containing protein</fullName>
    </submittedName>
</protein>
<dbReference type="PANTHER" id="PTHR24229:SF40">
    <property type="entry name" value="ALLATOSTATIN C RECEPTOR 1-RELATED"/>
    <property type="match status" value="1"/>
</dbReference>
<feature type="region of interest" description="Disordered" evidence="9">
    <location>
        <begin position="380"/>
        <end position="405"/>
    </location>
</feature>
<keyword evidence="4 10" id="KW-1133">Transmembrane helix</keyword>
<accession>A0A914CE45</accession>
<dbReference type="InterPro" id="IPR017452">
    <property type="entry name" value="GPCR_Rhodpsn_7TM"/>
</dbReference>
<dbReference type="GO" id="GO:0042277">
    <property type="term" value="F:peptide binding"/>
    <property type="evidence" value="ECO:0007669"/>
    <property type="project" value="TreeGrafter"/>
</dbReference>
<feature type="transmembrane region" description="Helical" evidence="10">
    <location>
        <begin position="31"/>
        <end position="55"/>
    </location>
</feature>
<feature type="transmembrane region" description="Helical" evidence="10">
    <location>
        <begin position="253"/>
        <end position="274"/>
    </location>
</feature>
<evidence type="ECO:0000256" key="3">
    <source>
        <dbReference type="ARBA" id="ARBA00022692"/>
    </source>
</evidence>
<dbReference type="AlphaFoldDB" id="A0A914CE45"/>
<dbReference type="GO" id="GO:0004930">
    <property type="term" value="F:G protein-coupled receptor activity"/>
    <property type="evidence" value="ECO:0007669"/>
    <property type="project" value="UniProtKB-KW"/>
</dbReference>
<dbReference type="PRINTS" id="PR00237">
    <property type="entry name" value="GPCRRHODOPSN"/>
</dbReference>
<evidence type="ECO:0000256" key="8">
    <source>
        <dbReference type="ARBA" id="ARBA00023224"/>
    </source>
</evidence>
<keyword evidence="12" id="KW-1185">Reference proteome</keyword>
<feature type="domain" description="G-protein coupled receptors family 1 profile" evidence="11">
    <location>
        <begin position="44"/>
        <end position="311"/>
    </location>
</feature>
<evidence type="ECO:0000256" key="4">
    <source>
        <dbReference type="ARBA" id="ARBA00022989"/>
    </source>
</evidence>
<dbReference type="PANTHER" id="PTHR24229">
    <property type="entry name" value="NEUROPEPTIDES RECEPTOR"/>
    <property type="match status" value="1"/>
</dbReference>
<dbReference type="SUPFAM" id="SSF81321">
    <property type="entry name" value="Family A G protein-coupled receptor-like"/>
    <property type="match status" value="1"/>
</dbReference>
<evidence type="ECO:0000259" key="11">
    <source>
        <dbReference type="PROSITE" id="PS50262"/>
    </source>
</evidence>
<evidence type="ECO:0000256" key="2">
    <source>
        <dbReference type="ARBA" id="ARBA00022475"/>
    </source>
</evidence>
<sequence>MQQDPFENISYYNYTEISADRPLRGVRQYVAYTYIGFNIIGFLVNGWVLFVVGPLLFTSSVKVPKSILFYIITLCISDLIIMIGMLLLISELVLGTWKLSAFACVSYLIFDGINKFAAPMIVFLISRTCYSTVCLKGQEKRRAASLKFAVLKVIGALAIVMLLLWPVFAYSDIHKLYVNANETTREVTVISKCSFAPPQKIELFFSIWACIASYAIPLIGIIYWYMSVPFFLRKRAETTMLGKNGSNDLAIRKVITTVLVLTLVYVLCWSPYWISLFTLRFLENIPRAVVVFSYFIHLLPYISCSAYPLIFTLMNRAIKVAHTQMLKSHRRRIQSFTEDASRHLRENVGYRILGYVDRTFSNGRKISSISVRADGASHCSIHPTSSTHINSPSPNLHTPPSNSQTPSPSFCIFSFNSLEKSKTETLTRELTNGDIQSCITDDETEILL</sequence>
<keyword evidence="8" id="KW-0807">Transducer</keyword>
<feature type="transmembrane region" description="Helical" evidence="10">
    <location>
        <begin position="205"/>
        <end position="232"/>
    </location>
</feature>
<evidence type="ECO:0000256" key="6">
    <source>
        <dbReference type="ARBA" id="ARBA00023136"/>
    </source>
</evidence>
<evidence type="ECO:0000256" key="5">
    <source>
        <dbReference type="ARBA" id="ARBA00023040"/>
    </source>
</evidence>
<dbReference type="GO" id="GO:0043005">
    <property type="term" value="C:neuron projection"/>
    <property type="evidence" value="ECO:0007669"/>
    <property type="project" value="TreeGrafter"/>
</dbReference>
<feature type="transmembrane region" description="Helical" evidence="10">
    <location>
        <begin position="294"/>
        <end position="314"/>
    </location>
</feature>
<keyword evidence="3 10" id="KW-0812">Transmembrane</keyword>
<feature type="compositionally biased region" description="Polar residues" evidence="9">
    <location>
        <begin position="382"/>
        <end position="396"/>
    </location>
</feature>
<proteinExistence type="predicted"/>
<keyword evidence="5" id="KW-0297">G-protein coupled receptor</keyword>
<dbReference type="Pfam" id="PF00001">
    <property type="entry name" value="7tm_1"/>
    <property type="match status" value="1"/>
</dbReference>
<reference evidence="13" key="1">
    <citation type="submission" date="2022-11" db="UniProtKB">
        <authorList>
            <consortium name="WormBaseParasite"/>
        </authorList>
    </citation>
    <scope>IDENTIFICATION</scope>
</reference>
<dbReference type="Proteomes" id="UP000887540">
    <property type="component" value="Unplaced"/>
</dbReference>
<comment type="subcellular location">
    <subcellularLocation>
        <location evidence="1">Cell membrane</location>
        <topology evidence="1">Multi-pass membrane protein</topology>
    </subcellularLocation>
</comment>
<evidence type="ECO:0000256" key="9">
    <source>
        <dbReference type="SAM" id="MobiDB-lite"/>
    </source>
</evidence>
<evidence type="ECO:0000256" key="1">
    <source>
        <dbReference type="ARBA" id="ARBA00004651"/>
    </source>
</evidence>
<name>A0A914CE45_9BILA</name>
<keyword evidence="6 10" id="KW-0472">Membrane</keyword>
<feature type="transmembrane region" description="Helical" evidence="10">
    <location>
        <begin position="67"/>
        <end position="88"/>
    </location>
</feature>
<evidence type="ECO:0000256" key="7">
    <source>
        <dbReference type="ARBA" id="ARBA00023170"/>
    </source>
</evidence>
<organism evidence="12 13">
    <name type="scientific">Acrobeloides nanus</name>
    <dbReference type="NCBI Taxonomy" id="290746"/>
    <lineage>
        <taxon>Eukaryota</taxon>
        <taxon>Metazoa</taxon>
        <taxon>Ecdysozoa</taxon>
        <taxon>Nematoda</taxon>
        <taxon>Chromadorea</taxon>
        <taxon>Rhabditida</taxon>
        <taxon>Tylenchina</taxon>
        <taxon>Cephalobomorpha</taxon>
        <taxon>Cephaloboidea</taxon>
        <taxon>Cephalobidae</taxon>
        <taxon>Acrobeloides</taxon>
    </lineage>
</organism>
<dbReference type="PROSITE" id="PS50262">
    <property type="entry name" value="G_PROTEIN_RECEP_F1_2"/>
    <property type="match status" value="1"/>
</dbReference>
<keyword evidence="2" id="KW-1003">Cell membrane</keyword>
<dbReference type="GO" id="GO:0005886">
    <property type="term" value="C:plasma membrane"/>
    <property type="evidence" value="ECO:0007669"/>
    <property type="project" value="UniProtKB-SubCell"/>
</dbReference>
<dbReference type="InterPro" id="IPR000276">
    <property type="entry name" value="GPCR_Rhodpsn"/>
</dbReference>
<evidence type="ECO:0000313" key="12">
    <source>
        <dbReference type="Proteomes" id="UP000887540"/>
    </source>
</evidence>
<keyword evidence="7" id="KW-0675">Receptor</keyword>
<dbReference type="Gene3D" id="1.20.1070.10">
    <property type="entry name" value="Rhodopsin 7-helix transmembrane proteins"/>
    <property type="match status" value="1"/>
</dbReference>
<evidence type="ECO:0000313" key="13">
    <source>
        <dbReference type="WBParaSite" id="ACRNAN_Path_977.g3757.t1"/>
    </source>
</evidence>
<dbReference type="WBParaSite" id="ACRNAN_Path_977.g3757.t1">
    <property type="protein sequence ID" value="ACRNAN_Path_977.g3757.t1"/>
    <property type="gene ID" value="ACRNAN_Path_977.g3757"/>
</dbReference>
<evidence type="ECO:0000256" key="10">
    <source>
        <dbReference type="SAM" id="Phobius"/>
    </source>
</evidence>